<gene>
    <name evidence="1" type="ORF">MERR_LOCUS1741</name>
</gene>
<organism evidence="1 2">
    <name type="scientific">Microthlaspi erraticum</name>
    <dbReference type="NCBI Taxonomy" id="1685480"/>
    <lineage>
        <taxon>Eukaryota</taxon>
        <taxon>Viridiplantae</taxon>
        <taxon>Streptophyta</taxon>
        <taxon>Embryophyta</taxon>
        <taxon>Tracheophyta</taxon>
        <taxon>Spermatophyta</taxon>
        <taxon>Magnoliopsida</taxon>
        <taxon>eudicotyledons</taxon>
        <taxon>Gunneridae</taxon>
        <taxon>Pentapetalae</taxon>
        <taxon>rosids</taxon>
        <taxon>malvids</taxon>
        <taxon>Brassicales</taxon>
        <taxon>Brassicaceae</taxon>
        <taxon>Coluteocarpeae</taxon>
        <taxon>Microthlaspi</taxon>
    </lineage>
</organism>
<evidence type="ECO:0000313" key="1">
    <source>
        <dbReference type="EMBL" id="CAA7014507.1"/>
    </source>
</evidence>
<accession>A0A6D2HFX1</accession>
<reference evidence="1" key="1">
    <citation type="submission" date="2020-01" db="EMBL/GenBank/DDBJ databases">
        <authorList>
            <person name="Mishra B."/>
        </authorList>
    </citation>
    <scope>NUCLEOTIDE SEQUENCE [LARGE SCALE GENOMIC DNA]</scope>
</reference>
<keyword evidence="2" id="KW-1185">Reference proteome</keyword>
<name>A0A6D2HFX1_9BRAS</name>
<evidence type="ECO:0000313" key="2">
    <source>
        <dbReference type="Proteomes" id="UP000467841"/>
    </source>
</evidence>
<comment type="caution">
    <text evidence="1">The sequence shown here is derived from an EMBL/GenBank/DDBJ whole genome shotgun (WGS) entry which is preliminary data.</text>
</comment>
<dbReference type="AlphaFoldDB" id="A0A6D2HFX1"/>
<dbReference type="EMBL" id="CACVBM020000111">
    <property type="protein sequence ID" value="CAA7014507.1"/>
    <property type="molecule type" value="Genomic_DNA"/>
</dbReference>
<proteinExistence type="predicted"/>
<sequence>MICRSAPGSLRVDGKTPLKVHCRQIEIHRNKSREKIITLDLLLRLRIRFLLQLAKRVEIMVTEFQTDRSRFAWSDICCTETPQICLLPPSRFLQ</sequence>
<dbReference type="Proteomes" id="UP000467841">
    <property type="component" value="Unassembled WGS sequence"/>
</dbReference>
<protein>
    <submittedName>
        <fullName evidence="1">Uncharacterized protein</fullName>
    </submittedName>
</protein>